<dbReference type="KEGG" id="pgr:PGTG_01579"/>
<dbReference type="RefSeq" id="XP_003319405.1">
    <property type="nucleotide sequence ID" value="XM_003319357.1"/>
</dbReference>
<reference key="1">
    <citation type="submission" date="2007-01" db="EMBL/GenBank/DDBJ databases">
        <title>The Genome Sequence of Puccinia graminis f. sp. tritici Strain CRL 75-36-700-3.</title>
        <authorList>
            <consortium name="The Broad Institute Genome Sequencing Platform"/>
            <person name="Birren B."/>
            <person name="Lander E."/>
            <person name="Galagan J."/>
            <person name="Nusbaum C."/>
            <person name="Devon K."/>
            <person name="Cuomo C."/>
            <person name="Jaffe D."/>
            <person name="Butler J."/>
            <person name="Alvarez P."/>
            <person name="Gnerre S."/>
            <person name="Grabherr M."/>
            <person name="Mauceli E."/>
            <person name="Brockman W."/>
            <person name="Young S."/>
            <person name="LaButti K."/>
            <person name="Sykes S."/>
            <person name="DeCaprio D."/>
            <person name="Crawford M."/>
            <person name="Koehrsen M."/>
            <person name="Engels R."/>
            <person name="Montgomery P."/>
            <person name="Pearson M."/>
            <person name="Howarth C."/>
            <person name="Larson L."/>
            <person name="White J."/>
            <person name="Zeng Q."/>
            <person name="Kodira C."/>
            <person name="Yandava C."/>
            <person name="Alvarado L."/>
            <person name="O'Leary S."/>
            <person name="Szabo L."/>
            <person name="Dean R."/>
            <person name="Schein J."/>
        </authorList>
    </citation>
    <scope>NUCLEOTIDE SEQUENCE</scope>
    <source>
        <strain>CRL 75-36-700-3</strain>
    </source>
</reference>
<evidence type="ECO:0000313" key="2">
    <source>
        <dbReference type="EMBL" id="EFP74986.1"/>
    </source>
</evidence>
<dbReference type="VEuPathDB" id="FungiDB:PGTG_01579"/>
<organism evidence="2 3">
    <name type="scientific">Puccinia graminis f. sp. tritici (strain CRL 75-36-700-3 / race SCCL)</name>
    <name type="common">Black stem rust fungus</name>
    <dbReference type="NCBI Taxonomy" id="418459"/>
    <lineage>
        <taxon>Eukaryota</taxon>
        <taxon>Fungi</taxon>
        <taxon>Dikarya</taxon>
        <taxon>Basidiomycota</taxon>
        <taxon>Pucciniomycotina</taxon>
        <taxon>Pucciniomycetes</taxon>
        <taxon>Pucciniales</taxon>
        <taxon>Pucciniaceae</taxon>
        <taxon>Puccinia</taxon>
    </lineage>
</organism>
<reference evidence="3" key="2">
    <citation type="journal article" date="2011" name="Proc. Natl. Acad. Sci. U.S.A.">
        <title>Obligate biotrophy features unraveled by the genomic analysis of rust fungi.</title>
        <authorList>
            <person name="Duplessis S."/>
            <person name="Cuomo C.A."/>
            <person name="Lin Y.-C."/>
            <person name="Aerts A."/>
            <person name="Tisserant E."/>
            <person name="Veneault-Fourrey C."/>
            <person name="Joly D.L."/>
            <person name="Hacquard S."/>
            <person name="Amselem J."/>
            <person name="Cantarel B.L."/>
            <person name="Chiu R."/>
            <person name="Coutinho P.M."/>
            <person name="Feau N."/>
            <person name="Field M."/>
            <person name="Frey P."/>
            <person name="Gelhaye E."/>
            <person name="Goldberg J."/>
            <person name="Grabherr M.G."/>
            <person name="Kodira C.D."/>
            <person name="Kohler A."/>
            <person name="Kuees U."/>
            <person name="Lindquist E.A."/>
            <person name="Lucas S.M."/>
            <person name="Mago R."/>
            <person name="Mauceli E."/>
            <person name="Morin E."/>
            <person name="Murat C."/>
            <person name="Pangilinan J.L."/>
            <person name="Park R."/>
            <person name="Pearson M."/>
            <person name="Quesneville H."/>
            <person name="Rouhier N."/>
            <person name="Sakthikumar S."/>
            <person name="Salamov A.A."/>
            <person name="Schmutz J."/>
            <person name="Selles B."/>
            <person name="Shapiro H."/>
            <person name="Tanguay P."/>
            <person name="Tuskan G.A."/>
            <person name="Henrissat B."/>
            <person name="Van de Peer Y."/>
            <person name="Rouze P."/>
            <person name="Ellis J.G."/>
            <person name="Dodds P.N."/>
            <person name="Schein J.E."/>
            <person name="Zhong S."/>
            <person name="Hamelin R.C."/>
            <person name="Grigoriev I.V."/>
            <person name="Szabo L.J."/>
            <person name="Martin F."/>
        </authorList>
    </citation>
    <scope>NUCLEOTIDE SEQUENCE [LARGE SCALE GENOMIC DNA]</scope>
    <source>
        <strain evidence="3">CRL 75-36-700-3 / race SCCL</strain>
    </source>
</reference>
<gene>
    <name evidence="2" type="ORF">PGTG_01579</name>
</gene>
<feature type="compositionally biased region" description="Basic residues" evidence="1">
    <location>
        <begin position="1"/>
        <end position="13"/>
    </location>
</feature>
<name>E3JS65_PUCGT</name>
<sequence>MDTSKLNKHIRKGDRKERKDLGGGIWSCEHTPWLPSSSPGGFGDWIQATALNSIFGRDPGVHCLSSEKLKVLTVSSVALPGPLESLGFSGGACEGLGRDHQLGVRMGQVGAKKC</sequence>
<evidence type="ECO:0000256" key="1">
    <source>
        <dbReference type="SAM" id="MobiDB-lite"/>
    </source>
</evidence>
<dbReference type="InParanoid" id="E3JS65"/>
<keyword evidence="3" id="KW-1185">Reference proteome</keyword>
<dbReference type="AlphaFoldDB" id="E3JS65"/>
<dbReference type="EMBL" id="DS178263">
    <property type="protein sequence ID" value="EFP74986.1"/>
    <property type="molecule type" value="Genomic_DNA"/>
</dbReference>
<accession>E3JS65</accession>
<dbReference type="HOGENOM" id="CLU_2122264_0_0_1"/>
<dbReference type="Proteomes" id="UP000008783">
    <property type="component" value="Unassembled WGS sequence"/>
</dbReference>
<dbReference type="GeneID" id="10547268"/>
<evidence type="ECO:0000313" key="3">
    <source>
        <dbReference type="Proteomes" id="UP000008783"/>
    </source>
</evidence>
<feature type="region of interest" description="Disordered" evidence="1">
    <location>
        <begin position="1"/>
        <end position="23"/>
    </location>
</feature>
<proteinExistence type="predicted"/>
<protein>
    <submittedName>
        <fullName evidence="2">Uncharacterized protein</fullName>
    </submittedName>
</protein>